<evidence type="ECO:0000256" key="5">
    <source>
        <dbReference type="PROSITE-ProRule" id="PRU00042"/>
    </source>
</evidence>
<feature type="region of interest" description="Disordered" evidence="6">
    <location>
        <begin position="25"/>
        <end position="47"/>
    </location>
</feature>
<evidence type="ECO:0000256" key="4">
    <source>
        <dbReference type="ARBA" id="ARBA00022833"/>
    </source>
</evidence>
<evidence type="ECO:0000256" key="3">
    <source>
        <dbReference type="ARBA" id="ARBA00022771"/>
    </source>
</evidence>
<dbReference type="Proteomes" id="UP001152759">
    <property type="component" value="Chromosome 1"/>
</dbReference>
<gene>
    <name evidence="8" type="ORF">BEMITA_LOCUS892</name>
</gene>
<evidence type="ECO:0000313" key="8">
    <source>
        <dbReference type="EMBL" id="CAH0381222.1"/>
    </source>
</evidence>
<dbReference type="SMART" id="SM00355">
    <property type="entry name" value="ZnF_C2H2"/>
    <property type="match status" value="10"/>
</dbReference>
<evidence type="ECO:0000256" key="1">
    <source>
        <dbReference type="ARBA" id="ARBA00022723"/>
    </source>
</evidence>
<keyword evidence="9" id="KW-1185">Reference proteome</keyword>
<evidence type="ECO:0000256" key="6">
    <source>
        <dbReference type="SAM" id="MobiDB-lite"/>
    </source>
</evidence>
<organism evidence="8 9">
    <name type="scientific">Bemisia tabaci</name>
    <name type="common">Sweetpotato whitefly</name>
    <name type="synonym">Aleurodes tabaci</name>
    <dbReference type="NCBI Taxonomy" id="7038"/>
    <lineage>
        <taxon>Eukaryota</taxon>
        <taxon>Metazoa</taxon>
        <taxon>Ecdysozoa</taxon>
        <taxon>Arthropoda</taxon>
        <taxon>Hexapoda</taxon>
        <taxon>Insecta</taxon>
        <taxon>Pterygota</taxon>
        <taxon>Neoptera</taxon>
        <taxon>Paraneoptera</taxon>
        <taxon>Hemiptera</taxon>
        <taxon>Sternorrhyncha</taxon>
        <taxon>Aleyrodoidea</taxon>
        <taxon>Aleyrodidae</taxon>
        <taxon>Aleyrodinae</taxon>
        <taxon>Bemisia</taxon>
    </lineage>
</organism>
<dbReference type="Pfam" id="PF00096">
    <property type="entry name" value="zf-C2H2"/>
    <property type="match status" value="2"/>
</dbReference>
<evidence type="ECO:0000313" key="9">
    <source>
        <dbReference type="Proteomes" id="UP001152759"/>
    </source>
</evidence>
<feature type="compositionally biased region" description="Basic and acidic residues" evidence="6">
    <location>
        <begin position="269"/>
        <end position="288"/>
    </location>
</feature>
<dbReference type="PANTHER" id="PTHR24379:SF121">
    <property type="entry name" value="C2H2-TYPE DOMAIN-CONTAINING PROTEIN"/>
    <property type="match status" value="1"/>
</dbReference>
<feature type="region of interest" description="Disordered" evidence="6">
    <location>
        <begin position="231"/>
        <end position="334"/>
    </location>
</feature>
<feature type="compositionally biased region" description="Polar residues" evidence="6">
    <location>
        <begin position="299"/>
        <end position="313"/>
    </location>
</feature>
<dbReference type="PANTHER" id="PTHR24379">
    <property type="entry name" value="KRAB AND ZINC FINGER DOMAIN-CONTAINING"/>
    <property type="match status" value="1"/>
</dbReference>
<dbReference type="EMBL" id="OU963862">
    <property type="protein sequence ID" value="CAH0381222.1"/>
    <property type="molecule type" value="Genomic_DNA"/>
</dbReference>
<feature type="domain" description="C2H2-type" evidence="7">
    <location>
        <begin position="538"/>
        <end position="567"/>
    </location>
</feature>
<protein>
    <recommendedName>
        <fullName evidence="7">C2H2-type domain-containing protein</fullName>
    </recommendedName>
</protein>
<evidence type="ECO:0000256" key="2">
    <source>
        <dbReference type="ARBA" id="ARBA00022737"/>
    </source>
</evidence>
<dbReference type="SUPFAM" id="SSF57667">
    <property type="entry name" value="beta-beta-alpha zinc fingers"/>
    <property type="match status" value="5"/>
</dbReference>
<feature type="compositionally biased region" description="Polar residues" evidence="6">
    <location>
        <begin position="234"/>
        <end position="249"/>
    </location>
</feature>
<dbReference type="InterPro" id="IPR013087">
    <property type="entry name" value="Znf_C2H2_type"/>
</dbReference>
<accession>A0A9P0A029</accession>
<keyword evidence="3 5" id="KW-0863">Zinc-finger</keyword>
<feature type="domain" description="C2H2-type" evidence="7">
    <location>
        <begin position="510"/>
        <end position="537"/>
    </location>
</feature>
<keyword evidence="1" id="KW-0479">Metal-binding</keyword>
<dbReference type="PROSITE" id="PS50157">
    <property type="entry name" value="ZINC_FINGER_C2H2_2"/>
    <property type="match status" value="4"/>
</dbReference>
<evidence type="ECO:0000259" key="7">
    <source>
        <dbReference type="PROSITE" id="PS50157"/>
    </source>
</evidence>
<name>A0A9P0A029_BEMTA</name>
<keyword evidence="2" id="KW-0677">Repeat</keyword>
<feature type="domain" description="C2H2-type" evidence="7">
    <location>
        <begin position="481"/>
        <end position="509"/>
    </location>
</feature>
<dbReference type="PROSITE" id="PS00028">
    <property type="entry name" value="ZINC_FINGER_C2H2_1"/>
    <property type="match status" value="6"/>
</dbReference>
<dbReference type="InterPro" id="IPR036236">
    <property type="entry name" value="Znf_C2H2_sf"/>
</dbReference>
<dbReference type="Gene3D" id="3.30.160.60">
    <property type="entry name" value="Classic Zinc Finger"/>
    <property type="match status" value="4"/>
</dbReference>
<proteinExistence type="predicted"/>
<dbReference type="GO" id="GO:0008270">
    <property type="term" value="F:zinc ion binding"/>
    <property type="evidence" value="ECO:0007669"/>
    <property type="project" value="UniProtKB-KW"/>
</dbReference>
<keyword evidence="4" id="KW-0862">Zinc</keyword>
<feature type="domain" description="C2H2-type" evidence="7">
    <location>
        <begin position="437"/>
        <end position="465"/>
    </location>
</feature>
<sequence>MVPGPEGLIHVHRARDLKRRVRVDENGRRVEGTEGGPVGERESSEGSGWDWEACSYLNQILTMNEFLDTDSVFTLPTSNQFLVVQNVSKKLDVDSTVPVLLLDDNQSGYVNNFFCSNNFQEDVDALFASDDLGSELLSFDKDKSFSSLINADDDLGEIIQGPKEDSDHSDVEVDVEGISDDEDEAVSAPKCEKTVYLCSQCSTPFGSIEECKEHMIKDHKFDLLINSVPDEDTSQINSSELETTPSLTQDSEELNEAPGVPVENGNPTENDRISLDSSGRQESKKQDSCTHTPNDETESQPQAPANDASLQSTEESIEPEPEAEPTGSGPEVEFFKDPDYVSKSFRCDFLGCCVRFTSHKGCVMHQDCHEVNSKMYVCSQENCDEKFSNWKRCSLHLWKAHQIDIDLYTCPVCSEYKTWSRYSLRTHVKIHLADKGYPCDKCEKKFKQKSQLVNHLAGVHSKKSSKENSSTDDANKWYTKKVCKICSKTYADSKCLKKHIQAVHRKMKPYVCNICGHQSAKKAMMQIHIRSHTGEKPYACTVEGCSYRTGDHNSLRRHLMGHTGNKPYRCLYCPFACIQTINLKRHIAAKHSQAQDCVSFCTLCPFSTVNPNLFKSHMNDHSKGLIEGNSQTVTLEASPIRTMPTDDEDTTNCFPSDEGIVTGGITIPADPNQGPIVLLPPNCNSEFETDALIDAMNT</sequence>
<dbReference type="AlphaFoldDB" id="A0A9P0A029"/>
<reference evidence="8" key="1">
    <citation type="submission" date="2021-12" db="EMBL/GenBank/DDBJ databases">
        <authorList>
            <person name="King R."/>
        </authorList>
    </citation>
    <scope>NUCLEOTIDE SEQUENCE</scope>
</reference>